<protein>
    <submittedName>
        <fullName evidence="1">Uncharacterized protein</fullName>
    </submittedName>
</protein>
<accession>A0A9W4U4X9</accession>
<proteinExistence type="predicted"/>
<sequence>MSPSQTKYSFVSGIEDAQMKSTCAIEEPCSTDKTSGNGYIISRNWNLQIAVSSRSRTWYVASLGWHSKCLCRDCSR</sequence>
<reference evidence="1" key="1">
    <citation type="submission" date="2023-01" db="EMBL/GenBank/DDBJ databases">
        <authorList>
            <person name="Van Ghelder C."/>
            <person name="Rancurel C."/>
        </authorList>
    </citation>
    <scope>NUCLEOTIDE SEQUENCE</scope>
    <source>
        <strain evidence="1">CNCM I-4278</strain>
    </source>
</reference>
<comment type="caution">
    <text evidence="1">The sequence shown here is derived from an EMBL/GenBank/DDBJ whole genome shotgun (WGS) entry which is preliminary data.</text>
</comment>
<evidence type="ECO:0000313" key="2">
    <source>
        <dbReference type="Proteomes" id="UP001152607"/>
    </source>
</evidence>
<dbReference type="AlphaFoldDB" id="A0A9W4U4X9"/>
<gene>
    <name evidence="1" type="ORF">PDIGIT_LOCUS1242</name>
</gene>
<evidence type="ECO:0000313" key="1">
    <source>
        <dbReference type="EMBL" id="CAI6258269.1"/>
    </source>
</evidence>
<dbReference type="Proteomes" id="UP001152607">
    <property type="component" value="Unassembled WGS sequence"/>
</dbReference>
<organism evidence="1 2">
    <name type="scientific">Periconia digitata</name>
    <dbReference type="NCBI Taxonomy" id="1303443"/>
    <lineage>
        <taxon>Eukaryota</taxon>
        <taxon>Fungi</taxon>
        <taxon>Dikarya</taxon>
        <taxon>Ascomycota</taxon>
        <taxon>Pezizomycotina</taxon>
        <taxon>Dothideomycetes</taxon>
        <taxon>Pleosporomycetidae</taxon>
        <taxon>Pleosporales</taxon>
        <taxon>Massarineae</taxon>
        <taxon>Periconiaceae</taxon>
        <taxon>Periconia</taxon>
    </lineage>
</organism>
<name>A0A9W4U4X9_9PLEO</name>
<dbReference type="EMBL" id="CAOQHR010000001">
    <property type="protein sequence ID" value="CAI6258269.1"/>
    <property type="molecule type" value="Genomic_DNA"/>
</dbReference>
<keyword evidence="2" id="KW-1185">Reference proteome</keyword>